<dbReference type="EMBL" id="OU893351">
    <property type="protein sequence ID" value="CAG9789864.1"/>
    <property type="molecule type" value="Genomic_DNA"/>
</dbReference>
<dbReference type="AlphaFoldDB" id="A0A9N9WGH8"/>
<evidence type="ECO:0000313" key="3">
    <source>
        <dbReference type="Proteomes" id="UP001153714"/>
    </source>
</evidence>
<dbReference type="InterPro" id="IPR018170">
    <property type="entry name" value="Aldo/ket_reductase_CS"/>
</dbReference>
<dbReference type="Pfam" id="PF00248">
    <property type="entry name" value="Aldo_ket_red"/>
    <property type="match status" value="1"/>
</dbReference>
<dbReference type="PROSITE" id="PS00062">
    <property type="entry name" value="ALDOKETO_REDUCTASE_2"/>
    <property type="match status" value="1"/>
</dbReference>
<dbReference type="InterPro" id="IPR020471">
    <property type="entry name" value="AKR"/>
</dbReference>
<sequence>MSKLWSTYHRTDLVEVACRKSLETMGLDYFDLYMIHNPMSFKEGPDPIPKIANVLQYSEHDFLDAWFGMEQLVTKQLVKSIGVSNFNAAQLQRLLDKARIKPVVNQVECHPYLTQQKLDQFCSENNIKLSCFGVLGSKGTPLEYKGSNNPVLDDPLVQVMAAGLNVTPAQLLIRYKS</sequence>
<dbReference type="Proteomes" id="UP001153714">
    <property type="component" value="Chromosome 20"/>
</dbReference>
<protein>
    <recommendedName>
        <fullName evidence="1">NADP-dependent oxidoreductase domain-containing protein</fullName>
    </recommendedName>
</protein>
<dbReference type="Gene3D" id="3.20.20.100">
    <property type="entry name" value="NADP-dependent oxidoreductase domain"/>
    <property type="match status" value="1"/>
</dbReference>
<keyword evidence="3" id="KW-1185">Reference proteome</keyword>
<reference evidence="2" key="2">
    <citation type="submission" date="2022-10" db="EMBL/GenBank/DDBJ databases">
        <authorList>
            <consortium name="ENA_rothamsted_submissions"/>
            <consortium name="culmorum"/>
            <person name="King R."/>
        </authorList>
    </citation>
    <scope>NUCLEOTIDE SEQUENCE</scope>
</reference>
<dbReference type="PANTHER" id="PTHR11732">
    <property type="entry name" value="ALDO/KETO REDUCTASE"/>
    <property type="match status" value="1"/>
</dbReference>
<evidence type="ECO:0000313" key="2">
    <source>
        <dbReference type="EMBL" id="CAG9789864.1"/>
    </source>
</evidence>
<reference evidence="2" key="1">
    <citation type="submission" date="2021-12" db="EMBL/GenBank/DDBJ databases">
        <authorList>
            <person name="King R."/>
        </authorList>
    </citation>
    <scope>NUCLEOTIDE SEQUENCE</scope>
</reference>
<name>A0A9N9WGH8_9NEOP</name>
<evidence type="ECO:0000259" key="1">
    <source>
        <dbReference type="Pfam" id="PF00248"/>
    </source>
</evidence>
<gene>
    <name evidence="2" type="ORF">DIATSA_LOCUS7569</name>
</gene>
<dbReference type="InterPro" id="IPR023210">
    <property type="entry name" value="NADP_OxRdtase_dom"/>
</dbReference>
<organism evidence="2 3">
    <name type="scientific">Diatraea saccharalis</name>
    <name type="common">sugarcane borer</name>
    <dbReference type="NCBI Taxonomy" id="40085"/>
    <lineage>
        <taxon>Eukaryota</taxon>
        <taxon>Metazoa</taxon>
        <taxon>Ecdysozoa</taxon>
        <taxon>Arthropoda</taxon>
        <taxon>Hexapoda</taxon>
        <taxon>Insecta</taxon>
        <taxon>Pterygota</taxon>
        <taxon>Neoptera</taxon>
        <taxon>Endopterygota</taxon>
        <taxon>Lepidoptera</taxon>
        <taxon>Glossata</taxon>
        <taxon>Ditrysia</taxon>
        <taxon>Pyraloidea</taxon>
        <taxon>Crambidae</taxon>
        <taxon>Crambinae</taxon>
        <taxon>Diatraea</taxon>
    </lineage>
</organism>
<dbReference type="InterPro" id="IPR036812">
    <property type="entry name" value="NAD(P)_OxRdtase_dom_sf"/>
</dbReference>
<accession>A0A9N9WGH8</accession>
<dbReference type="GO" id="GO:0016491">
    <property type="term" value="F:oxidoreductase activity"/>
    <property type="evidence" value="ECO:0007669"/>
    <property type="project" value="InterPro"/>
</dbReference>
<proteinExistence type="predicted"/>
<dbReference type="SUPFAM" id="SSF51430">
    <property type="entry name" value="NAD(P)-linked oxidoreductase"/>
    <property type="match status" value="1"/>
</dbReference>
<dbReference type="OrthoDB" id="416253at2759"/>
<feature type="domain" description="NADP-dependent oxidoreductase" evidence="1">
    <location>
        <begin position="3"/>
        <end position="175"/>
    </location>
</feature>
<dbReference type="PRINTS" id="PR00069">
    <property type="entry name" value="ALDKETRDTASE"/>
</dbReference>